<dbReference type="STRING" id="653733.Selin_0316"/>
<dbReference type="Proteomes" id="UP000002572">
    <property type="component" value="Chromosome"/>
</dbReference>
<evidence type="ECO:0000313" key="2">
    <source>
        <dbReference type="EMBL" id="ADU65072.1"/>
    </source>
</evidence>
<dbReference type="EMBL" id="CP002432">
    <property type="protein sequence ID" value="ADU65072.1"/>
    <property type="molecule type" value="Genomic_DNA"/>
</dbReference>
<gene>
    <name evidence="2" type="ordered locus">Selin_0316</name>
</gene>
<feature type="transmembrane region" description="Helical" evidence="1">
    <location>
        <begin position="130"/>
        <end position="152"/>
    </location>
</feature>
<keyword evidence="3" id="KW-1185">Reference proteome</keyword>
<dbReference type="OrthoDB" id="7764375at2"/>
<keyword evidence="1" id="KW-0812">Transmembrane</keyword>
<evidence type="ECO:0000256" key="1">
    <source>
        <dbReference type="SAM" id="Phobius"/>
    </source>
</evidence>
<feature type="transmembrane region" description="Helical" evidence="1">
    <location>
        <begin position="58"/>
        <end position="81"/>
    </location>
</feature>
<keyword evidence="1" id="KW-0472">Membrane</keyword>
<organism evidence="2 3">
    <name type="scientific">Desulfurispirillum indicum (strain ATCC BAA-1389 / DSM 22839 / S5)</name>
    <dbReference type="NCBI Taxonomy" id="653733"/>
    <lineage>
        <taxon>Bacteria</taxon>
        <taxon>Pseudomonadati</taxon>
        <taxon>Chrysiogenota</taxon>
        <taxon>Chrysiogenia</taxon>
        <taxon>Chrysiogenales</taxon>
        <taxon>Chrysiogenaceae</taxon>
        <taxon>Desulfurispirillum</taxon>
    </lineage>
</organism>
<dbReference type="Pfam" id="PF06532">
    <property type="entry name" value="NrsF"/>
    <property type="match status" value="1"/>
</dbReference>
<dbReference type="eggNOG" id="COG4944">
    <property type="taxonomic scope" value="Bacteria"/>
</dbReference>
<evidence type="ECO:0008006" key="4">
    <source>
        <dbReference type="Google" id="ProtNLM"/>
    </source>
</evidence>
<feature type="transmembrane region" description="Helical" evidence="1">
    <location>
        <begin position="26"/>
        <end position="46"/>
    </location>
</feature>
<sequence length="218" mass="23990">MQTNELIAQLAREGAHKPAPPPARILVSWLGFMILYFFVLLAIHGLRSDIGQKLQQSLYFSEILLMLAIALLSALAASWLSLPDANQKAWIRFVPLLPLGAFAGMLIYGMLTTSALTLSQCLQLARYDCVIRIILYGLLPGGIMFSVTSRAAPTRCCWAGSMIGLSVASLGYILLRLVDPSDDPTQLIIWHFLPVLFMTVIGMMLGGWLLGRVWRKAG</sequence>
<evidence type="ECO:0000313" key="3">
    <source>
        <dbReference type="Proteomes" id="UP000002572"/>
    </source>
</evidence>
<reference evidence="2 3" key="1">
    <citation type="submission" date="2010-12" db="EMBL/GenBank/DDBJ databases">
        <title>Complete sequence of Desulfurispirillum indicum S5.</title>
        <authorList>
            <consortium name="US DOE Joint Genome Institute"/>
            <person name="Lucas S."/>
            <person name="Copeland A."/>
            <person name="Lapidus A."/>
            <person name="Cheng J.-F."/>
            <person name="Goodwin L."/>
            <person name="Pitluck S."/>
            <person name="Chertkov O."/>
            <person name="Held B."/>
            <person name="Detter J.C."/>
            <person name="Han C."/>
            <person name="Tapia R."/>
            <person name="Land M."/>
            <person name="Hauser L."/>
            <person name="Kyrpides N."/>
            <person name="Ivanova N."/>
            <person name="Mikhailova N."/>
            <person name="Haggblom M."/>
            <person name="Rauschenbach I."/>
            <person name="Bini E."/>
            <person name="Woyke T."/>
        </authorList>
    </citation>
    <scope>NUCLEOTIDE SEQUENCE [LARGE SCALE GENOMIC DNA]</scope>
    <source>
        <strain evidence="3">ATCC BAA-1389 / DSM 22839 / S5</strain>
    </source>
</reference>
<dbReference type="InterPro" id="IPR009495">
    <property type="entry name" value="NrsF"/>
</dbReference>
<name>E6W6S2_DESIS</name>
<dbReference type="AlphaFoldDB" id="E6W6S2"/>
<dbReference type="InParanoid" id="E6W6S2"/>
<feature type="transmembrane region" description="Helical" evidence="1">
    <location>
        <begin position="158"/>
        <end position="175"/>
    </location>
</feature>
<keyword evidence="1" id="KW-1133">Transmembrane helix</keyword>
<feature type="transmembrane region" description="Helical" evidence="1">
    <location>
        <begin position="187"/>
        <end position="210"/>
    </location>
</feature>
<dbReference type="RefSeq" id="WP_013504961.1">
    <property type="nucleotide sequence ID" value="NC_014836.1"/>
</dbReference>
<dbReference type="KEGG" id="din:Selin_0316"/>
<dbReference type="HOGENOM" id="CLU_1304185_0_0_0"/>
<feature type="transmembrane region" description="Helical" evidence="1">
    <location>
        <begin position="93"/>
        <end position="118"/>
    </location>
</feature>
<protein>
    <recommendedName>
        <fullName evidence="4">DUF1109 domain-containing protein</fullName>
    </recommendedName>
</protein>
<proteinExistence type="predicted"/>
<accession>E6W6S2</accession>